<evidence type="ECO:0000259" key="1">
    <source>
        <dbReference type="Pfam" id="PF01370"/>
    </source>
</evidence>
<proteinExistence type="predicted"/>
<dbReference type="Proteomes" id="UP001165363">
    <property type="component" value="Unassembled WGS sequence"/>
</dbReference>
<dbReference type="RefSeq" id="WP_249849052.1">
    <property type="nucleotide sequence ID" value="NZ_JAMGBD010000002.1"/>
</dbReference>
<dbReference type="EMBL" id="JAMGBD010000002">
    <property type="protein sequence ID" value="MCL6684655.1"/>
    <property type="molecule type" value="Genomic_DNA"/>
</dbReference>
<feature type="domain" description="NAD-dependent epimerase/dehydratase" evidence="1">
    <location>
        <begin position="7"/>
        <end position="194"/>
    </location>
</feature>
<keyword evidence="3" id="KW-1185">Reference proteome</keyword>
<evidence type="ECO:0000313" key="3">
    <source>
        <dbReference type="Proteomes" id="UP001165363"/>
    </source>
</evidence>
<comment type="caution">
    <text evidence="2">The sequence shown here is derived from an EMBL/GenBank/DDBJ whole genome shotgun (WGS) entry which is preliminary data.</text>
</comment>
<evidence type="ECO:0000313" key="2">
    <source>
        <dbReference type="EMBL" id="MCL6684655.1"/>
    </source>
</evidence>
<dbReference type="SUPFAM" id="SSF51735">
    <property type="entry name" value="NAD(P)-binding Rossmann-fold domains"/>
    <property type="match status" value="1"/>
</dbReference>
<dbReference type="Gene3D" id="3.40.50.720">
    <property type="entry name" value="NAD(P)-binding Rossmann-like Domain"/>
    <property type="match status" value="1"/>
</dbReference>
<sequence length="305" mass="32855">MVTALTIALTGGTGFVGGRVLDLLEKQGASVRALTRRPLDPRPNVEWVDGALDQPESLYRLVERADAVIHVAGAINAPTQQAFDAANLHGTEAMIAAAKSAGVQRFIHVSSLAAREPQLSQYGASKAKSEAVVEASGLGWSIVRPPAVYGPGDKETFDLFKMARRGQIFMPPKGRVSLIHVDDLARLLVALAATNAPTGTIMEPDDGRAGGWSHIEFGNALGEAVGVPSRTISTPRILMKLGSKIDGLIRRDKAKLTADRVAYFCHPDWVANPALAAPAELWRPEIDTRKGLKATAEWYSEQRWH</sequence>
<accession>A0ABT0RPY3</accession>
<gene>
    <name evidence="2" type="ORF">LZ536_12215</name>
</gene>
<dbReference type="PANTHER" id="PTHR48079">
    <property type="entry name" value="PROTEIN YEEZ"/>
    <property type="match status" value="1"/>
</dbReference>
<name>A0ABT0RPY3_9SPHN</name>
<organism evidence="2 3">
    <name type="scientific">Sphingomonas alba</name>
    <dbReference type="NCBI Taxonomy" id="2908208"/>
    <lineage>
        <taxon>Bacteria</taxon>
        <taxon>Pseudomonadati</taxon>
        <taxon>Pseudomonadota</taxon>
        <taxon>Alphaproteobacteria</taxon>
        <taxon>Sphingomonadales</taxon>
        <taxon>Sphingomonadaceae</taxon>
        <taxon>Sphingomonas</taxon>
    </lineage>
</organism>
<dbReference type="Pfam" id="PF01370">
    <property type="entry name" value="Epimerase"/>
    <property type="match status" value="1"/>
</dbReference>
<dbReference type="InterPro" id="IPR036291">
    <property type="entry name" value="NAD(P)-bd_dom_sf"/>
</dbReference>
<dbReference type="PANTHER" id="PTHR48079:SF6">
    <property type="entry name" value="NAD(P)-BINDING DOMAIN-CONTAINING PROTEIN-RELATED"/>
    <property type="match status" value="1"/>
</dbReference>
<dbReference type="InterPro" id="IPR001509">
    <property type="entry name" value="Epimerase_deHydtase"/>
</dbReference>
<dbReference type="InterPro" id="IPR051783">
    <property type="entry name" value="NAD(P)-dependent_oxidoreduct"/>
</dbReference>
<protein>
    <submittedName>
        <fullName evidence="2">NAD(P)-dependent oxidoreductase</fullName>
    </submittedName>
</protein>
<reference evidence="2" key="1">
    <citation type="submission" date="2022-05" db="EMBL/GenBank/DDBJ databases">
        <authorList>
            <person name="Jo J.-H."/>
            <person name="Im W.-T."/>
        </authorList>
    </citation>
    <scope>NUCLEOTIDE SEQUENCE</scope>
    <source>
        <strain evidence="2">SE158</strain>
    </source>
</reference>